<feature type="region of interest" description="Disordered" evidence="1">
    <location>
        <begin position="1"/>
        <end position="28"/>
    </location>
</feature>
<name>A0A485LEJ6_9STRA</name>
<evidence type="ECO:0000313" key="2">
    <source>
        <dbReference type="EMBL" id="KAF0688383.1"/>
    </source>
</evidence>
<dbReference type="PANTHER" id="PTHR11203">
    <property type="entry name" value="CLEAVAGE AND POLYADENYLATION SPECIFICITY FACTOR FAMILY MEMBER"/>
    <property type="match status" value="1"/>
</dbReference>
<dbReference type="AlphaFoldDB" id="A0A485LEJ6"/>
<dbReference type="EMBL" id="VJMH01006730">
    <property type="protein sequence ID" value="KAF0688383.1"/>
    <property type="molecule type" value="Genomic_DNA"/>
</dbReference>
<dbReference type="EMBL" id="CAADRA010006753">
    <property type="protein sequence ID" value="VFT96700.1"/>
    <property type="molecule type" value="Genomic_DNA"/>
</dbReference>
<dbReference type="Gene3D" id="3.60.15.10">
    <property type="entry name" value="Ribonuclease Z/Hydroxyacylglutathione hydrolase-like"/>
    <property type="match status" value="1"/>
</dbReference>
<dbReference type="OrthoDB" id="64353at2759"/>
<protein>
    <submittedName>
        <fullName evidence="3">Aste57867_20003 protein</fullName>
    </submittedName>
</protein>
<evidence type="ECO:0000256" key="1">
    <source>
        <dbReference type="SAM" id="MobiDB-lite"/>
    </source>
</evidence>
<evidence type="ECO:0000313" key="4">
    <source>
        <dbReference type="Proteomes" id="UP000332933"/>
    </source>
</evidence>
<feature type="compositionally biased region" description="Low complexity" evidence="1">
    <location>
        <begin position="8"/>
        <end position="22"/>
    </location>
</feature>
<keyword evidence="4" id="KW-1185">Reference proteome</keyword>
<evidence type="ECO:0000313" key="3">
    <source>
        <dbReference type="EMBL" id="VFT96700.1"/>
    </source>
</evidence>
<dbReference type="Gene3D" id="3.40.50.10890">
    <property type="match status" value="1"/>
</dbReference>
<dbReference type="GO" id="GO:0016180">
    <property type="term" value="P:snRNA processing"/>
    <property type="evidence" value="ECO:0007669"/>
    <property type="project" value="TreeGrafter"/>
</dbReference>
<reference evidence="3 4" key="1">
    <citation type="submission" date="2019-03" db="EMBL/GenBank/DDBJ databases">
        <authorList>
            <person name="Gaulin E."/>
            <person name="Dumas B."/>
        </authorList>
    </citation>
    <scope>NUCLEOTIDE SEQUENCE [LARGE SCALE GENOMIC DNA]</scope>
    <source>
        <strain evidence="3">CBS 568.67</strain>
    </source>
</reference>
<dbReference type="GO" id="GO:0004521">
    <property type="term" value="F:RNA endonuclease activity"/>
    <property type="evidence" value="ECO:0007669"/>
    <property type="project" value="TreeGrafter"/>
</dbReference>
<dbReference type="Proteomes" id="UP000332933">
    <property type="component" value="Unassembled WGS sequence"/>
</dbReference>
<feature type="region of interest" description="Disordered" evidence="1">
    <location>
        <begin position="537"/>
        <end position="556"/>
    </location>
</feature>
<dbReference type="InterPro" id="IPR036866">
    <property type="entry name" value="RibonucZ/Hydroxyglut_hydro"/>
</dbReference>
<gene>
    <name evidence="3" type="primary">Aste57867_20003</name>
    <name evidence="2" type="ORF">As57867_019937</name>
    <name evidence="3" type="ORF">ASTE57867_20003</name>
</gene>
<dbReference type="SUPFAM" id="SSF56281">
    <property type="entry name" value="Metallo-hydrolase/oxidoreductase"/>
    <property type="match status" value="1"/>
</dbReference>
<reference evidence="2" key="2">
    <citation type="submission" date="2019-06" db="EMBL/GenBank/DDBJ databases">
        <title>Genomics analysis of Aphanomyces spp. identifies a new class of oomycete effector associated with host adaptation.</title>
        <authorList>
            <person name="Gaulin E."/>
        </authorList>
    </citation>
    <scope>NUCLEOTIDE SEQUENCE</scope>
    <source>
        <strain evidence="2">CBS 578.67</strain>
    </source>
</reference>
<sequence>MQHGGAGSSAAQSSALNQSSPSHVHVQASELSGPVHGVLLRIGDTHILLNCGDVSPTTSTPITSFTALGIPPGTIISAILITDWRVSSAGMLPSLLSAYNNHHNRNRGKDKLKPPAVPPPTIFLTHTTRALMPHILKECKGKDAPSVSFLNDTALSTVITVACGQPHVHVVGGGVAAAQASPNKLTVTAHRAGHVAGGCFFAIEMDGIHITFVDGFNLNGSRILLPTEVPTRPPHLAILNSAYVVEVSETRTVLEREFCKEIHDTVVSKGKVIIPVFGVGCFFHDMLALLQDYWVRMRFAHVPMYVTSESLLGMSPLLADSFYPSFHDERTTTIPLTKLPDLKLLQEPQRPMVVFTAGASISTGDTAHVLQACGGQPDNLLVLSEFRTRGTVNHAFLNNIACSELSKSFVDSILCRLHTFPCGDEVDAREVVELARQCRPTDALLLRGGDAADPFLLDALAAVVPPLSPITALKDDDVWTAAIPRELTVRLRANLATQGGVIPFLVLAEPRKTLYFNNESSGVRRLKKKRHALAFGHTWKCPKGPPRNQPKEHKRRHKSAGFGLSMLLSNEASSGDDDDEAAEADANVADVLDTITAALHQWLGIEAATSSVVVERHGQWLRVASVEVSVSPDWSLTMNWAFDDEELASRISGLAQRVVEAQYREAQAHN</sequence>
<accession>A0A485LEJ6</accession>
<organism evidence="3 4">
    <name type="scientific">Aphanomyces stellatus</name>
    <dbReference type="NCBI Taxonomy" id="120398"/>
    <lineage>
        <taxon>Eukaryota</taxon>
        <taxon>Sar</taxon>
        <taxon>Stramenopiles</taxon>
        <taxon>Oomycota</taxon>
        <taxon>Saprolegniomycetes</taxon>
        <taxon>Saprolegniales</taxon>
        <taxon>Verrucalvaceae</taxon>
        <taxon>Aphanomyces</taxon>
    </lineage>
</organism>
<dbReference type="PANTHER" id="PTHR11203:SF37">
    <property type="entry name" value="INTEGRATOR COMPLEX SUBUNIT 11"/>
    <property type="match status" value="1"/>
</dbReference>
<dbReference type="InterPro" id="IPR050698">
    <property type="entry name" value="MBL"/>
</dbReference>
<proteinExistence type="predicted"/>
<dbReference type="GO" id="GO:0005634">
    <property type="term" value="C:nucleus"/>
    <property type="evidence" value="ECO:0007669"/>
    <property type="project" value="TreeGrafter"/>
</dbReference>